<feature type="transmembrane region" description="Helical" evidence="1">
    <location>
        <begin position="242"/>
        <end position="264"/>
    </location>
</feature>
<dbReference type="RefSeq" id="WP_012934589.1">
    <property type="nucleotide sequence ID" value="NC_013739.1"/>
</dbReference>
<dbReference type="eggNOG" id="ENOG5031NGV">
    <property type="taxonomic scope" value="Bacteria"/>
</dbReference>
<dbReference type="EMBL" id="CP001854">
    <property type="protein sequence ID" value="ADB51538.1"/>
    <property type="molecule type" value="Genomic_DNA"/>
</dbReference>
<feature type="transmembrane region" description="Helical" evidence="1">
    <location>
        <begin position="202"/>
        <end position="221"/>
    </location>
</feature>
<protein>
    <recommendedName>
        <fullName evidence="4">Glycosyltransferase RgtA/B/C/D-like domain-containing protein</fullName>
    </recommendedName>
</protein>
<dbReference type="AlphaFoldDB" id="D3FD26"/>
<feature type="transmembrane region" description="Helical" evidence="1">
    <location>
        <begin position="165"/>
        <end position="190"/>
    </location>
</feature>
<feature type="transmembrane region" description="Helical" evidence="1">
    <location>
        <begin position="91"/>
        <end position="112"/>
    </location>
</feature>
<evidence type="ECO:0000313" key="3">
    <source>
        <dbReference type="Proteomes" id="UP000008229"/>
    </source>
</evidence>
<reference evidence="3" key="2">
    <citation type="submission" date="2010-01" db="EMBL/GenBank/DDBJ databases">
        <title>The complete genome of Conexibacter woesei DSM 14684.</title>
        <authorList>
            <consortium name="US DOE Joint Genome Institute (JGI-PGF)"/>
            <person name="Lucas S."/>
            <person name="Copeland A."/>
            <person name="Lapidus A."/>
            <person name="Glavina del Rio T."/>
            <person name="Dalin E."/>
            <person name="Tice H."/>
            <person name="Bruce D."/>
            <person name="Goodwin L."/>
            <person name="Pitluck S."/>
            <person name="Kyrpides N."/>
            <person name="Mavromatis K."/>
            <person name="Ivanova N."/>
            <person name="Mikhailova N."/>
            <person name="Chertkov O."/>
            <person name="Brettin T."/>
            <person name="Detter J.C."/>
            <person name="Han C."/>
            <person name="Larimer F."/>
            <person name="Land M."/>
            <person name="Hauser L."/>
            <person name="Markowitz V."/>
            <person name="Cheng J.-F."/>
            <person name="Hugenholtz P."/>
            <person name="Woyke T."/>
            <person name="Wu D."/>
            <person name="Pukall R."/>
            <person name="Steenblock K."/>
            <person name="Schneider S."/>
            <person name="Klenk H.-P."/>
            <person name="Eisen J.A."/>
        </authorList>
    </citation>
    <scope>NUCLEOTIDE SEQUENCE [LARGE SCALE GENOMIC DNA]</scope>
    <source>
        <strain evidence="3">DSM 14684 / CIP 108061 / JCM 11494 / NBRC 100937 / ID131577</strain>
    </source>
</reference>
<evidence type="ECO:0000256" key="1">
    <source>
        <dbReference type="SAM" id="Phobius"/>
    </source>
</evidence>
<dbReference type="OrthoDB" id="5242921at2"/>
<feature type="transmembrane region" description="Helical" evidence="1">
    <location>
        <begin position="276"/>
        <end position="295"/>
    </location>
</feature>
<evidence type="ECO:0000313" key="2">
    <source>
        <dbReference type="EMBL" id="ADB51538.1"/>
    </source>
</evidence>
<proteinExistence type="predicted"/>
<keyword evidence="1" id="KW-1133">Transmembrane helix</keyword>
<reference evidence="2 3" key="1">
    <citation type="journal article" date="2010" name="Stand. Genomic Sci.">
        <title>Complete genome sequence of Conexibacter woesei type strain (ID131577).</title>
        <authorList>
            <person name="Pukall R."/>
            <person name="Lapidus A."/>
            <person name="Glavina Del Rio T."/>
            <person name="Copeland A."/>
            <person name="Tice H."/>
            <person name="Cheng J.-F."/>
            <person name="Lucas S."/>
            <person name="Chen F."/>
            <person name="Nolan M."/>
            <person name="Bruce D."/>
            <person name="Goodwin L."/>
            <person name="Pitluck S."/>
            <person name="Mavromatis K."/>
            <person name="Ivanova N."/>
            <person name="Ovchinnikova G."/>
            <person name="Pati A."/>
            <person name="Chen A."/>
            <person name="Palaniappan K."/>
            <person name="Land M."/>
            <person name="Hauser L."/>
            <person name="Chang Y.-J."/>
            <person name="Jeffries C.D."/>
            <person name="Chain P."/>
            <person name="Meincke L."/>
            <person name="Sims D."/>
            <person name="Brettin T."/>
            <person name="Detter J.C."/>
            <person name="Rohde M."/>
            <person name="Goeker M."/>
            <person name="Bristow J."/>
            <person name="Eisen J.A."/>
            <person name="Markowitz V."/>
            <person name="Kyrpides N.C."/>
            <person name="Klenk H.-P."/>
            <person name="Hugenholtz P."/>
        </authorList>
    </citation>
    <scope>NUCLEOTIDE SEQUENCE [LARGE SCALE GENOMIC DNA]</scope>
    <source>
        <strain evidence="3">DSM 14684 / CIP 108061 / JCM 11494 / NBRC 100937 / ID131577</strain>
    </source>
</reference>
<gene>
    <name evidence="2" type="ordered locus">Cwoe_3119</name>
</gene>
<dbReference type="Proteomes" id="UP000008229">
    <property type="component" value="Chromosome"/>
</dbReference>
<feature type="transmembrane region" description="Helical" evidence="1">
    <location>
        <begin position="119"/>
        <end position="135"/>
    </location>
</feature>
<feature type="transmembrane region" description="Helical" evidence="1">
    <location>
        <begin position="329"/>
        <end position="351"/>
    </location>
</feature>
<sequence length="437" mass="45055" precursor="true">MSVIASRRERRPDALGAPAIVAWAVAAVVLLVALALWQDDGYWEYSDGVYALTARLVADGRDLYGDVAAAQPPPLYLAGALVLSISDTLTALRIAMAAVELVTSALVLAVVWRLTGQRAAAVLAALVVLVSPWMLREHAQLLPETFAAPLLLGAALAASRARTVVLAGVLAALATAFKLAFGLPALALLLGVRLRGDRVRGIAAFAAAAVVLGLLSLLLYGDGLLDGAVRAQRESGTAAVSYVAGLWAQGAWNLLPLLACAVLVVPLRAWLLDDDLLRTLAAGSAGALLLFLTLFKTGSYLTFLVVVEPLLVCLAAAGVVAAVRAGSAALTAVAGIALLLGALQVGSLLLAPGDPRLFVRPLADSGPERKLSPAEVDAAVAQLRACPADRATGAPPYIAFAAGRRIAGDQPDQFILAHAPVLAEFRAVADADQPRCP</sequence>
<name>D3FD26_CONWI</name>
<evidence type="ECO:0008006" key="4">
    <source>
        <dbReference type="Google" id="ProtNLM"/>
    </source>
</evidence>
<accession>D3FD26</accession>
<keyword evidence="3" id="KW-1185">Reference proteome</keyword>
<feature type="transmembrane region" description="Helical" evidence="1">
    <location>
        <begin position="302"/>
        <end position="323"/>
    </location>
</feature>
<dbReference type="STRING" id="469383.Cwoe_3119"/>
<keyword evidence="1" id="KW-0812">Transmembrane</keyword>
<organism evidence="2 3">
    <name type="scientific">Conexibacter woesei (strain DSM 14684 / CCUG 47730 / CIP 108061 / JCM 11494 / NBRC 100937 / ID131577)</name>
    <dbReference type="NCBI Taxonomy" id="469383"/>
    <lineage>
        <taxon>Bacteria</taxon>
        <taxon>Bacillati</taxon>
        <taxon>Actinomycetota</taxon>
        <taxon>Thermoleophilia</taxon>
        <taxon>Solirubrobacterales</taxon>
        <taxon>Conexibacteraceae</taxon>
        <taxon>Conexibacter</taxon>
    </lineage>
</organism>
<dbReference type="HOGENOM" id="CLU_626591_0_0_11"/>
<feature type="transmembrane region" description="Helical" evidence="1">
    <location>
        <begin position="15"/>
        <end position="37"/>
    </location>
</feature>
<keyword evidence="1" id="KW-0472">Membrane</keyword>
<dbReference type="KEGG" id="cwo:Cwoe_3119"/>